<gene>
    <name evidence="2" type="ORF">HJC23_001202</name>
</gene>
<accession>A0ABD3QRZ2</accession>
<name>A0ABD3QRZ2_9STRA</name>
<reference evidence="2 3" key="1">
    <citation type="journal article" date="2020" name="G3 (Bethesda)">
        <title>Improved Reference Genome for Cyclotella cryptica CCMP332, a Model for Cell Wall Morphogenesis, Salinity Adaptation, and Lipid Production in Diatoms (Bacillariophyta).</title>
        <authorList>
            <person name="Roberts W.R."/>
            <person name="Downey K.M."/>
            <person name="Ruck E.C."/>
            <person name="Traller J.C."/>
            <person name="Alverson A.J."/>
        </authorList>
    </citation>
    <scope>NUCLEOTIDE SEQUENCE [LARGE SCALE GENOMIC DNA]</scope>
    <source>
        <strain evidence="2 3">CCMP332</strain>
    </source>
</reference>
<organism evidence="2 3">
    <name type="scientific">Cyclotella cryptica</name>
    <dbReference type="NCBI Taxonomy" id="29204"/>
    <lineage>
        <taxon>Eukaryota</taxon>
        <taxon>Sar</taxon>
        <taxon>Stramenopiles</taxon>
        <taxon>Ochrophyta</taxon>
        <taxon>Bacillariophyta</taxon>
        <taxon>Coscinodiscophyceae</taxon>
        <taxon>Thalassiosirophycidae</taxon>
        <taxon>Stephanodiscales</taxon>
        <taxon>Stephanodiscaceae</taxon>
        <taxon>Cyclotella</taxon>
    </lineage>
</organism>
<comment type="caution">
    <text evidence="2">The sequence shown here is derived from an EMBL/GenBank/DDBJ whole genome shotgun (WGS) entry which is preliminary data.</text>
</comment>
<sequence>MQISLVHVLSALCFSSHHEIYRHSLLRPSALSRCTRSRHNLSDSKSSDFYTEEFRQKKLHEERIRQRRQRNLEYWGVETASSLESNTAIHPRQRNAAPTFPSTFDAVADDAFHAIQGTILGLQSPDPNAVSNAMHKSVLDYRPTHPPWSSSRSLRDEEYGSSLNKNEILKRPTSAIARMGIEIDGAAFLLSSEQSQTRDTSEAESAVRGRSTDEGKAMRILSLKLACRLANLRNDKEHAALQPVAVYYNSMRQTLLASDELRRMKHMHKGLRPMNGILDESLDRVQIYCLGQHSLPESMTRRNNRALNGVILIVKPTDYDFDSPTASHSKFDSSVEPKSRTFYPTIHPDTIDKLQSLLFQAAASSVPSVVMSPRLSELPPLQQYSTTYRYKTGPSGFEQSGFQRSATYGGCEPPVGPTSWLLRDLVPPVYVWVGCSLDLLRRATVAGQRRKALPSIESLMAQYRTQEALDNNPDNFLINKSNEGAYSFHSRVALTQSSMDAGHLYYLFAVKEVAEIAPRRLQTRRAMAHDVLWKSTYEFMGSTKSSLGRPTSEIMKDLLQSGVKALYRCCRFTPNESYDRE</sequence>
<dbReference type="AlphaFoldDB" id="A0ABD3QRZ2"/>
<feature type="compositionally biased region" description="Basic and acidic residues" evidence="1">
    <location>
        <begin position="199"/>
        <end position="211"/>
    </location>
</feature>
<feature type="region of interest" description="Disordered" evidence="1">
    <location>
        <begin position="192"/>
        <end position="211"/>
    </location>
</feature>
<keyword evidence="3" id="KW-1185">Reference proteome</keyword>
<evidence type="ECO:0000313" key="2">
    <source>
        <dbReference type="EMBL" id="KAL3801806.1"/>
    </source>
</evidence>
<dbReference type="Proteomes" id="UP001516023">
    <property type="component" value="Unassembled WGS sequence"/>
</dbReference>
<proteinExistence type="predicted"/>
<protein>
    <submittedName>
        <fullName evidence="2">Uncharacterized protein</fullName>
    </submittedName>
</protein>
<dbReference type="EMBL" id="JABMIG020000024">
    <property type="protein sequence ID" value="KAL3801806.1"/>
    <property type="molecule type" value="Genomic_DNA"/>
</dbReference>
<evidence type="ECO:0000313" key="3">
    <source>
        <dbReference type="Proteomes" id="UP001516023"/>
    </source>
</evidence>
<evidence type="ECO:0000256" key="1">
    <source>
        <dbReference type="SAM" id="MobiDB-lite"/>
    </source>
</evidence>